<keyword evidence="6" id="KW-0677">Repeat</keyword>
<evidence type="ECO:0000256" key="11">
    <source>
        <dbReference type="SAM" id="SignalP"/>
    </source>
</evidence>
<dbReference type="Pfam" id="PF07714">
    <property type="entry name" value="PK_Tyr_Ser-Thr"/>
    <property type="match status" value="1"/>
</dbReference>
<comment type="subcellular location">
    <subcellularLocation>
        <location evidence="1">Membrane</location>
        <topology evidence="1">Single-pass membrane protein</topology>
    </subcellularLocation>
</comment>
<keyword evidence="8" id="KW-0472">Membrane</keyword>
<evidence type="ECO:0000256" key="1">
    <source>
        <dbReference type="ARBA" id="ARBA00004167"/>
    </source>
</evidence>
<evidence type="ECO:0000256" key="2">
    <source>
        <dbReference type="ARBA" id="ARBA00012513"/>
    </source>
</evidence>
<dbReference type="AlphaFoldDB" id="B9FL87"/>
<feature type="signal peptide" evidence="11">
    <location>
        <begin position="1"/>
        <end position="17"/>
    </location>
</feature>
<evidence type="ECO:0000259" key="12">
    <source>
        <dbReference type="Pfam" id="PF07714"/>
    </source>
</evidence>
<proteinExistence type="predicted"/>
<evidence type="ECO:0000256" key="8">
    <source>
        <dbReference type="ARBA" id="ARBA00023136"/>
    </source>
</evidence>
<gene>
    <name evidence="14" type="ORF">OsJ_19269</name>
</gene>
<comment type="catalytic activity">
    <reaction evidence="9">
        <text>L-threonyl-[protein] + ATP = O-phospho-L-threonyl-[protein] + ADP + H(+)</text>
        <dbReference type="Rhea" id="RHEA:46608"/>
        <dbReference type="Rhea" id="RHEA-COMP:11060"/>
        <dbReference type="Rhea" id="RHEA-COMP:11605"/>
        <dbReference type="ChEBI" id="CHEBI:15378"/>
        <dbReference type="ChEBI" id="CHEBI:30013"/>
        <dbReference type="ChEBI" id="CHEBI:30616"/>
        <dbReference type="ChEBI" id="CHEBI:61977"/>
        <dbReference type="ChEBI" id="CHEBI:456216"/>
        <dbReference type="EC" id="2.7.11.1"/>
    </reaction>
</comment>
<dbReference type="EC" id="2.7.11.1" evidence="2"/>
<dbReference type="InterPro" id="IPR001611">
    <property type="entry name" value="Leu-rich_rpt"/>
</dbReference>
<organism evidence="14">
    <name type="scientific">Oryza sativa subsp. japonica</name>
    <name type="common">Rice</name>
    <dbReference type="NCBI Taxonomy" id="39947"/>
    <lineage>
        <taxon>Eukaryota</taxon>
        <taxon>Viridiplantae</taxon>
        <taxon>Streptophyta</taxon>
        <taxon>Embryophyta</taxon>
        <taxon>Tracheophyta</taxon>
        <taxon>Spermatophyta</taxon>
        <taxon>Magnoliopsida</taxon>
        <taxon>Liliopsida</taxon>
        <taxon>Poales</taxon>
        <taxon>Poaceae</taxon>
        <taxon>BOP clade</taxon>
        <taxon>Oryzoideae</taxon>
        <taxon>Oryzeae</taxon>
        <taxon>Oryzinae</taxon>
        <taxon>Oryza</taxon>
        <taxon>Oryza sativa</taxon>
    </lineage>
</organism>
<keyword evidence="4" id="KW-0812">Transmembrane</keyword>
<dbReference type="InterPro" id="IPR011009">
    <property type="entry name" value="Kinase-like_dom_sf"/>
</dbReference>
<feature type="chain" id="PRO_5002883962" description="non-specific serine/threonine protein kinase" evidence="11">
    <location>
        <begin position="18"/>
        <end position="660"/>
    </location>
</feature>
<dbReference type="EMBL" id="CM000142">
    <property type="protein sequence ID" value="EEE64425.1"/>
    <property type="molecule type" value="Genomic_DNA"/>
</dbReference>
<dbReference type="SUPFAM" id="SSF52058">
    <property type="entry name" value="L domain-like"/>
    <property type="match status" value="1"/>
</dbReference>
<sequence length="660" mass="73340">MAARSWLFILCLAVADAGVLQTSAQPDLKGFISIDCGLEGKTGYLDDKTNLSYVPDDGFTDAGTNHNISVEFMTPLISRRNYNLRSFPDGERNCYTLRSLTAGLKYLIRAAFVYGNYDGLKKPPVFDLYIGVNFLTMVNITGLDGAALEEAIVVVPDDFVQVCLVNTGTGTPFISGLDLRPLKSTLYPQVTETQGLSLFGRWNFGPTSNTEIIRYPDDPHDREWVPWINPFDWTVISTTTMVQNIENDIFEAPSRVMQTAITPRNASGNIEFAWDAYTQPKDPTPGYIANFYFTEVQLLPSNALRQFYINLNGRLVYNESYTPLYLYADLIYEKKPFLRYPEYNISINATSNSTLPPIINAIEVFSVMPTINVATDSEDASAMMAIKVKYQVKKNWMGDPCVPKTLAWDSLTCSYSTSIRPRITSLNLSSSDLRGDISSSFANLKGVQYLNLSNNNLTGSIPDALSQLPLLSVLDLAGNQLSGSIPSGLLKRIQDGSLDLRYLMTMQPTTKSDVYSFGVVLLELVTGKPALLRDLDNTSIIQWVQQHLARGNIEDVVDARMHGDHDINSVWKVVDIALKCTMQESIHRPTMTGVVAMLQECIELENRHLKDYAANSENHNSSYNTYGVDQSTNVIQSNDAFEVGHNIARVPTMATGPVAR</sequence>
<protein>
    <recommendedName>
        <fullName evidence="2">non-specific serine/threonine protein kinase</fullName>
        <ecNumber evidence="2">2.7.11.1</ecNumber>
    </recommendedName>
</protein>
<feature type="domain" description="Serine-threonine/tyrosine-protein kinase catalytic" evidence="12">
    <location>
        <begin position="504"/>
        <end position="597"/>
    </location>
</feature>
<keyword evidence="3" id="KW-0433">Leucine-rich repeat</keyword>
<evidence type="ECO:0000256" key="9">
    <source>
        <dbReference type="ARBA" id="ARBA00047899"/>
    </source>
</evidence>
<evidence type="ECO:0000256" key="3">
    <source>
        <dbReference type="ARBA" id="ARBA00022614"/>
    </source>
</evidence>
<dbReference type="InterPro" id="IPR001245">
    <property type="entry name" value="Ser-Thr/Tyr_kinase_cat_dom"/>
</dbReference>
<evidence type="ECO:0000259" key="13">
    <source>
        <dbReference type="Pfam" id="PF12819"/>
    </source>
</evidence>
<evidence type="ECO:0000256" key="5">
    <source>
        <dbReference type="ARBA" id="ARBA00022729"/>
    </source>
</evidence>
<reference evidence="14" key="2">
    <citation type="submission" date="2008-12" db="EMBL/GenBank/DDBJ databases">
        <title>Improved gene annotation of the rice (Oryza sativa) genomes.</title>
        <authorList>
            <person name="Wang J."/>
            <person name="Li R."/>
            <person name="Fan W."/>
            <person name="Huang Q."/>
            <person name="Zhang J."/>
            <person name="Zhou Y."/>
            <person name="Hu Y."/>
            <person name="Zi S."/>
            <person name="Li J."/>
            <person name="Ni P."/>
            <person name="Zheng H."/>
            <person name="Zhang Y."/>
            <person name="Zhao M."/>
            <person name="Hao Q."/>
            <person name="McDermott J."/>
            <person name="Samudrala R."/>
            <person name="Kristiansen K."/>
            <person name="Wong G.K.-S."/>
        </authorList>
    </citation>
    <scope>NUCLEOTIDE SEQUENCE</scope>
</reference>
<dbReference type="GO" id="GO:0016020">
    <property type="term" value="C:membrane"/>
    <property type="evidence" value="ECO:0007669"/>
    <property type="project" value="UniProtKB-SubCell"/>
</dbReference>
<dbReference type="GO" id="GO:0004672">
    <property type="term" value="F:protein kinase activity"/>
    <property type="evidence" value="ECO:0007669"/>
    <property type="project" value="InterPro"/>
</dbReference>
<evidence type="ECO:0000256" key="7">
    <source>
        <dbReference type="ARBA" id="ARBA00022989"/>
    </source>
</evidence>
<dbReference type="PANTHER" id="PTHR45631">
    <property type="entry name" value="OS07G0107800 PROTEIN-RELATED"/>
    <property type="match status" value="1"/>
</dbReference>
<dbReference type="Gene3D" id="1.10.510.10">
    <property type="entry name" value="Transferase(Phosphotransferase) domain 1"/>
    <property type="match status" value="1"/>
</dbReference>
<reference evidence="14" key="1">
    <citation type="journal article" date="2005" name="PLoS Biol.">
        <title>The genomes of Oryza sativa: a history of duplications.</title>
        <authorList>
            <person name="Yu J."/>
            <person name="Wang J."/>
            <person name="Lin W."/>
            <person name="Li S."/>
            <person name="Li H."/>
            <person name="Zhou J."/>
            <person name="Ni P."/>
            <person name="Dong W."/>
            <person name="Hu S."/>
            <person name="Zeng C."/>
            <person name="Zhang J."/>
            <person name="Zhang Y."/>
            <person name="Li R."/>
            <person name="Xu Z."/>
            <person name="Li S."/>
            <person name="Li X."/>
            <person name="Zheng H."/>
            <person name="Cong L."/>
            <person name="Lin L."/>
            <person name="Yin J."/>
            <person name="Geng J."/>
            <person name="Li G."/>
            <person name="Shi J."/>
            <person name="Liu J."/>
            <person name="Lv H."/>
            <person name="Li J."/>
            <person name="Wang J."/>
            <person name="Deng Y."/>
            <person name="Ran L."/>
            <person name="Shi X."/>
            <person name="Wang X."/>
            <person name="Wu Q."/>
            <person name="Li C."/>
            <person name="Ren X."/>
            <person name="Wang J."/>
            <person name="Wang X."/>
            <person name="Li D."/>
            <person name="Liu D."/>
            <person name="Zhang X."/>
            <person name="Ji Z."/>
            <person name="Zhao W."/>
            <person name="Sun Y."/>
            <person name="Zhang Z."/>
            <person name="Bao J."/>
            <person name="Han Y."/>
            <person name="Dong L."/>
            <person name="Ji J."/>
            <person name="Chen P."/>
            <person name="Wu S."/>
            <person name="Liu J."/>
            <person name="Xiao Y."/>
            <person name="Bu D."/>
            <person name="Tan J."/>
            <person name="Yang L."/>
            <person name="Ye C."/>
            <person name="Zhang J."/>
            <person name="Xu J."/>
            <person name="Zhou Y."/>
            <person name="Yu Y."/>
            <person name="Zhang B."/>
            <person name="Zhuang S."/>
            <person name="Wei H."/>
            <person name="Liu B."/>
            <person name="Lei M."/>
            <person name="Yu H."/>
            <person name="Li Y."/>
            <person name="Xu H."/>
            <person name="Wei S."/>
            <person name="He X."/>
            <person name="Fang L."/>
            <person name="Zhang Z."/>
            <person name="Zhang Y."/>
            <person name="Huang X."/>
            <person name="Su Z."/>
            <person name="Tong W."/>
            <person name="Li J."/>
            <person name="Tong Z."/>
            <person name="Li S."/>
            <person name="Ye J."/>
            <person name="Wang L."/>
            <person name="Fang L."/>
            <person name="Lei T."/>
            <person name="Chen C."/>
            <person name="Chen H."/>
            <person name="Xu Z."/>
            <person name="Li H."/>
            <person name="Huang H."/>
            <person name="Zhang F."/>
            <person name="Xu H."/>
            <person name="Li N."/>
            <person name="Zhao C."/>
            <person name="Li S."/>
            <person name="Dong L."/>
            <person name="Huang Y."/>
            <person name="Li L."/>
            <person name="Xi Y."/>
            <person name="Qi Q."/>
            <person name="Li W."/>
            <person name="Zhang B."/>
            <person name="Hu W."/>
            <person name="Zhang Y."/>
            <person name="Tian X."/>
            <person name="Jiao Y."/>
            <person name="Liang X."/>
            <person name="Jin J."/>
            <person name="Gao L."/>
            <person name="Zheng W."/>
            <person name="Hao B."/>
            <person name="Liu S."/>
            <person name="Wang W."/>
            <person name="Yuan L."/>
            <person name="Cao M."/>
            <person name="McDermott J."/>
            <person name="Samudrala R."/>
            <person name="Wang J."/>
            <person name="Wong G.K."/>
            <person name="Yang H."/>
        </authorList>
    </citation>
    <scope>NUCLEOTIDE SEQUENCE [LARGE SCALE GENOMIC DNA]</scope>
</reference>
<feature type="domain" description="Malectin-like" evidence="13">
    <location>
        <begin position="34"/>
        <end position="367"/>
    </location>
</feature>
<comment type="catalytic activity">
    <reaction evidence="10">
        <text>L-seryl-[protein] + ATP = O-phospho-L-seryl-[protein] + ADP + H(+)</text>
        <dbReference type="Rhea" id="RHEA:17989"/>
        <dbReference type="Rhea" id="RHEA-COMP:9863"/>
        <dbReference type="Rhea" id="RHEA-COMP:11604"/>
        <dbReference type="ChEBI" id="CHEBI:15378"/>
        <dbReference type="ChEBI" id="CHEBI:29999"/>
        <dbReference type="ChEBI" id="CHEBI:30616"/>
        <dbReference type="ChEBI" id="CHEBI:83421"/>
        <dbReference type="ChEBI" id="CHEBI:456216"/>
        <dbReference type="EC" id="2.7.11.1"/>
    </reaction>
</comment>
<keyword evidence="7" id="KW-1133">Transmembrane helix</keyword>
<evidence type="ECO:0000256" key="6">
    <source>
        <dbReference type="ARBA" id="ARBA00022737"/>
    </source>
</evidence>
<dbReference type="Pfam" id="PF12819">
    <property type="entry name" value="Malectin_like"/>
    <property type="match status" value="1"/>
</dbReference>
<dbReference type="Proteomes" id="UP000007752">
    <property type="component" value="Chromosome 5"/>
</dbReference>
<dbReference type="PANTHER" id="PTHR45631:SF114">
    <property type="entry name" value="OS05G0525800 PROTEIN"/>
    <property type="match status" value="1"/>
</dbReference>
<dbReference type="SUPFAM" id="SSF56112">
    <property type="entry name" value="Protein kinase-like (PK-like)"/>
    <property type="match status" value="1"/>
</dbReference>
<dbReference type="Pfam" id="PF13855">
    <property type="entry name" value="LRR_8"/>
    <property type="match status" value="1"/>
</dbReference>
<evidence type="ECO:0000313" key="14">
    <source>
        <dbReference type="EMBL" id="EEE64425.1"/>
    </source>
</evidence>
<accession>B9FL87</accession>
<dbReference type="FunFam" id="3.80.10.10:FF:000129">
    <property type="entry name" value="Leucine-rich repeat receptor-like kinase"/>
    <property type="match status" value="1"/>
</dbReference>
<dbReference type="InterPro" id="IPR032675">
    <property type="entry name" value="LRR_dom_sf"/>
</dbReference>
<dbReference type="Gene3D" id="3.80.10.10">
    <property type="entry name" value="Ribonuclease Inhibitor"/>
    <property type="match status" value="1"/>
</dbReference>
<keyword evidence="5 11" id="KW-0732">Signal</keyword>
<evidence type="ECO:0000256" key="4">
    <source>
        <dbReference type="ARBA" id="ARBA00022692"/>
    </source>
</evidence>
<evidence type="ECO:0000256" key="10">
    <source>
        <dbReference type="ARBA" id="ARBA00048679"/>
    </source>
</evidence>
<name>B9FL87_ORYSJ</name>
<dbReference type="InterPro" id="IPR024788">
    <property type="entry name" value="Malectin-like_Carb-bd_dom"/>
</dbReference>